<feature type="transmembrane region" description="Helical" evidence="1">
    <location>
        <begin position="443"/>
        <end position="467"/>
    </location>
</feature>
<dbReference type="EMBL" id="JAFEMC010000003">
    <property type="protein sequence ID" value="MBM6576829.1"/>
    <property type="molecule type" value="Genomic_DNA"/>
</dbReference>
<keyword evidence="3" id="KW-1185">Reference proteome</keyword>
<evidence type="ECO:0008006" key="4">
    <source>
        <dbReference type="Google" id="ProtNLM"/>
    </source>
</evidence>
<feature type="transmembrane region" description="Helical" evidence="1">
    <location>
        <begin position="416"/>
        <end position="436"/>
    </location>
</feature>
<keyword evidence="1" id="KW-0472">Membrane</keyword>
<feature type="transmembrane region" description="Helical" evidence="1">
    <location>
        <begin position="153"/>
        <end position="174"/>
    </location>
</feature>
<keyword evidence="1" id="KW-0812">Transmembrane</keyword>
<evidence type="ECO:0000313" key="3">
    <source>
        <dbReference type="Proteomes" id="UP000763641"/>
    </source>
</evidence>
<gene>
    <name evidence="2" type="ORF">ILT43_10620</name>
</gene>
<reference evidence="2 3" key="1">
    <citation type="submission" date="2020-12" db="EMBL/GenBank/DDBJ databases">
        <title>Sphingomonas sp.</title>
        <authorList>
            <person name="Kim M.K."/>
        </authorList>
    </citation>
    <scope>NUCLEOTIDE SEQUENCE [LARGE SCALE GENOMIC DNA]</scope>
    <source>
        <strain evidence="2 3">BT552</strain>
    </source>
</reference>
<organism evidence="2 3">
    <name type="scientific">Sphingomonas longa</name>
    <dbReference type="NCBI Taxonomy" id="2778730"/>
    <lineage>
        <taxon>Bacteria</taxon>
        <taxon>Pseudomonadati</taxon>
        <taxon>Pseudomonadota</taxon>
        <taxon>Alphaproteobacteria</taxon>
        <taxon>Sphingomonadales</taxon>
        <taxon>Sphingomonadaceae</taxon>
        <taxon>Sphingomonas</taxon>
    </lineage>
</organism>
<sequence>MIANEDRSRQVRPQSGILPVSGPLVRDLERRWLGFALLAWAVVAAWYVFHRWTSIHWLSLGDTDDNMRLAQVRAWLAGQDWSDLRQYRLNPPAGFDIHWSRIVDLPIAGLILFFRQFTSNAWAERLACGIAPLLPLSIVFVALSAMVRRLVAPMAWTLALVILVTGATATMLMFMPERIDHHGWQLACLAVTVAGLGDHRGARGGALVGLASAMSLAIGLELLPYAAMAGAIIALRWVWDAREARRLAVYALTLGGGGGIGFALFASNANYAMRCDALTPVWLSVVVAAGALLLLLALVSPRSAGIRLGLALTAGAVIAAGFVHFFPQCLGRPEGVSPELARNWLDNVREAKPIYKHPFRVAFPIVALPVVGLIGAFVAAWRARRGPQAVGWAAVALFSAFAVAMLFWQARAGPAAQLLAIPGAVALAWLLLPWLFNHRLMPVRVFGTVIGFLVVSGLFAGLAIQYLPIDRPTKYTRRVNAATGECLRTSRLMTLDRIPKATLFTFVDLGPRLIVVTHHDAIAGPYHRNGDAILDVQHAFGRSPMEARAIMKRHGATMLLVCPNMAEATIYRARNPGGFYDRLANGRTFDWLTPVPLVRGSPYRLYRID</sequence>
<accession>A0ABS2D7B8</accession>
<comment type="caution">
    <text evidence="2">The sequence shown here is derived from an EMBL/GenBank/DDBJ whole genome shotgun (WGS) entry which is preliminary data.</text>
</comment>
<proteinExistence type="predicted"/>
<dbReference type="Proteomes" id="UP000763641">
    <property type="component" value="Unassembled WGS sequence"/>
</dbReference>
<feature type="transmembrane region" description="Helical" evidence="1">
    <location>
        <begin position="389"/>
        <end position="410"/>
    </location>
</feature>
<feature type="transmembrane region" description="Helical" evidence="1">
    <location>
        <begin position="247"/>
        <end position="269"/>
    </location>
</feature>
<evidence type="ECO:0000256" key="1">
    <source>
        <dbReference type="SAM" id="Phobius"/>
    </source>
</evidence>
<feature type="transmembrane region" description="Helical" evidence="1">
    <location>
        <begin position="306"/>
        <end position="326"/>
    </location>
</feature>
<feature type="transmembrane region" description="Helical" evidence="1">
    <location>
        <begin position="32"/>
        <end position="49"/>
    </location>
</feature>
<feature type="transmembrane region" description="Helical" evidence="1">
    <location>
        <begin position="281"/>
        <end position="299"/>
    </location>
</feature>
<feature type="transmembrane region" description="Helical" evidence="1">
    <location>
        <begin position="126"/>
        <end position="147"/>
    </location>
</feature>
<feature type="transmembrane region" description="Helical" evidence="1">
    <location>
        <begin position="208"/>
        <end position="235"/>
    </location>
</feature>
<name>A0ABS2D7B8_9SPHN</name>
<protein>
    <recommendedName>
        <fullName evidence="4">AcrB/AcrD/AcrF family protein</fullName>
    </recommendedName>
</protein>
<evidence type="ECO:0000313" key="2">
    <source>
        <dbReference type="EMBL" id="MBM6576829.1"/>
    </source>
</evidence>
<feature type="transmembrane region" description="Helical" evidence="1">
    <location>
        <begin position="361"/>
        <end position="382"/>
    </location>
</feature>
<keyword evidence="1" id="KW-1133">Transmembrane helix</keyword>